<dbReference type="Proteomes" id="UP001180020">
    <property type="component" value="Unassembled WGS sequence"/>
</dbReference>
<comment type="caution">
    <text evidence="2">The sequence shown here is derived from an EMBL/GenBank/DDBJ whole genome shotgun (WGS) entry which is preliminary data.</text>
</comment>
<feature type="chain" id="PRO_5043989998" evidence="1">
    <location>
        <begin position="20"/>
        <end position="62"/>
    </location>
</feature>
<keyword evidence="1" id="KW-0732">Signal</keyword>
<evidence type="ECO:0000256" key="1">
    <source>
        <dbReference type="SAM" id="SignalP"/>
    </source>
</evidence>
<evidence type="ECO:0000313" key="2">
    <source>
        <dbReference type="EMBL" id="KAK1325060.1"/>
    </source>
</evidence>
<name>A0AAV9FGK4_ACOCL</name>
<organism evidence="2 3">
    <name type="scientific">Acorus calamus</name>
    <name type="common">Sweet flag</name>
    <dbReference type="NCBI Taxonomy" id="4465"/>
    <lineage>
        <taxon>Eukaryota</taxon>
        <taxon>Viridiplantae</taxon>
        <taxon>Streptophyta</taxon>
        <taxon>Embryophyta</taxon>
        <taxon>Tracheophyta</taxon>
        <taxon>Spermatophyta</taxon>
        <taxon>Magnoliopsida</taxon>
        <taxon>Liliopsida</taxon>
        <taxon>Acoraceae</taxon>
        <taxon>Acorus</taxon>
    </lineage>
</organism>
<dbReference type="EMBL" id="JAUJYO010000001">
    <property type="protein sequence ID" value="KAK1325060.1"/>
    <property type="molecule type" value="Genomic_DNA"/>
</dbReference>
<accession>A0AAV9FGK4</accession>
<keyword evidence="3" id="KW-1185">Reference proteome</keyword>
<reference evidence="2" key="1">
    <citation type="journal article" date="2023" name="Nat. Commun.">
        <title>Diploid and tetraploid genomes of Acorus and the evolution of monocots.</title>
        <authorList>
            <person name="Ma L."/>
            <person name="Liu K.W."/>
            <person name="Li Z."/>
            <person name="Hsiao Y.Y."/>
            <person name="Qi Y."/>
            <person name="Fu T."/>
            <person name="Tang G.D."/>
            <person name="Zhang D."/>
            <person name="Sun W.H."/>
            <person name="Liu D.K."/>
            <person name="Li Y."/>
            <person name="Chen G.Z."/>
            <person name="Liu X.D."/>
            <person name="Liao X.Y."/>
            <person name="Jiang Y.T."/>
            <person name="Yu X."/>
            <person name="Hao Y."/>
            <person name="Huang J."/>
            <person name="Zhao X.W."/>
            <person name="Ke S."/>
            <person name="Chen Y.Y."/>
            <person name="Wu W.L."/>
            <person name="Hsu J.L."/>
            <person name="Lin Y.F."/>
            <person name="Huang M.D."/>
            <person name="Li C.Y."/>
            <person name="Huang L."/>
            <person name="Wang Z.W."/>
            <person name="Zhao X."/>
            <person name="Zhong W.Y."/>
            <person name="Peng D.H."/>
            <person name="Ahmad S."/>
            <person name="Lan S."/>
            <person name="Zhang J.S."/>
            <person name="Tsai W.C."/>
            <person name="Van de Peer Y."/>
            <person name="Liu Z.J."/>
        </authorList>
    </citation>
    <scope>NUCLEOTIDE SEQUENCE</scope>
    <source>
        <strain evidence="2">CP</strain>
    </source>
</reference>
<protein>
    <submittedName>
        <fullName evidence="2">Uncharacterized protein</fullName>
    </submittedName>
</protein>
<sequence>MDFMIWCYFLLLFSEAAKGFTRGRGYSGGSHGASGCCDDGAVVFRQKNYEKDVKLYWNIYQM</sequence>
<reference evidence="2" key="2">
    <citation type="submission" date="2023-06" db="EMBL/GenBank/DDBJ databases">
        <authorList>
            <person name="Ma L."/>
            <person name="Liu K.-W."/>
            <person name="Li Z."/>
            <person name="Hsiao Y.-Y."/>
            <person name="Qi Y."/>
            <person name="Fu T."/>
            <person name="Tang G."/>
            <person name="Zhang D."/>
            <person name="Sun W.-H."/>
            <person name="Liu D.-K."/>
            <person name="Li Y."/>
            <person name="Chen G.-Z."/>
            <person name="Liu X.-D."/>
            <person name="Liao X.-Y."/>
            <person name="Jiang Y.-T."/>
            <person name="Yu X."/>
            <person name="Hao Y."/>
            <person name="Huang J."/>
            <person name="Zhao X.-W."/>
            <person name="Ke S."/>
            <person name="Chen Y.-Y."/>
            <person name="Wu W.-L."/>
            <person name="Hsu J.-L."/>
            <person name="Lin Y.-F."/>
            <person name="Huang M.-D."/>
            <person name="Li C.-Y."/>
            <person name="Huang L."/>
            <person name="Wang Z.-W."/>
            <person name="Zhao X."/>
            <person name="Zhong W.-Y."/>
            <person name="Peng D.-H."/>
            <person name="Ahmad S."/>
            <person name="Lan S."/>
            <person name="Zhang J.-S."/>
            <person name="Tsai W.-C."/>
            <person name="Van De Peer Y."/>
            <person name="Liu Z.-J."/>
        </authorList>
    </citation>
    <scope>NUCLEOTIDE SEQUENCE</scope>
    <source>
        <strain evidence="2">CP</strain>
        <tissue evidence="2">Leaves</tissue>
    </source>
</reference>
<gene>
    <name evidence="2" type="ORF">QJS10_CPA01g01759</name>
</gene>
<proteinExistence type="predicted"/>
<dbReference type="AlphaFoldDB" id="A0AAV9FGK4"/>
<evidence type="ECO:0000313" key="3">
    <source>
        <dbReference type="Proteomes" id="UP001180020"/>
    </source>
</evidence>
<feature type="signal peptide" evidence="1">
    <location>
        <begin position="1"/>
        <end position="19"/>
    </location>
</feature>